<sequence length="232" mass="26221">MNNRTAHILFKVILDKNALGVAFGGAPAFLPLEIDLFLNLALDDVISNKISGNNVLKLGFEGSLQRISELDKLIRTDENIIMQKNVYNEFVLDNVHADGNRVTIWAVTLKYGDNFANCMIVDHNTALLFKQTYNNIPWVEVPVVVLEDNKMLLYVDPILMQQTDYAPSNNKYAVNITYIKKPTQFDYTNLDGELDLPDDVMSEVINRAVVLALENIESQRTSSKLQLNQLSE</sequence>
<organism evidence="1 2">
    <name type="scientific">uncultured phage cr56_1</name>
    <dbReference type="NCBI Taxonomy" id="2772081"/>
    <lineage>
        <taxon>Viruses</taxon>
        <taxon>Duplodnaviria</taxon>
        <taxon>Heunggongvirae</taxon>
        <taxon>Uroviricota</taxon>
        <taxon>Caudoviricetes</taxon>
        <taxon>Crassvirales</taxon>
        <taxon>Suoliviridae</taxon>
        <taxon>Loutivirinae</taxon>
        <taxon>Buchavirus</taxon>
        <taxon>Buchavirus faecalis</taxon>
    </lineage>
</organism>
<protein>
    <submittedName>
        <fullName evidence="1">Uncharacterized protein</fullName>
    </submittedName>
</protein>
<proteinExistence type="predicted"/>
<dbReference type="KEGG" id="vg:65130792"/>
<evidence type="ECO:0000313" key="2">
    <source>
        <dbReference type="Proteomes" id="UP000593741"/>
    </source>
</evidence>
<accession>A0A7M1RR78</accession>
<reference evidence="1 2" key="1">
    <citation type="submission" date="2020-07" db="EMBL/GenBank/DDBJ databases">
        <title>Taxonomic proposal: Crassvirales, a new order of highly abundant and diverse bacterial viruses.</title>
        <authorList>
            <person name="Shkoporov A.N."/>
            <person name="Stockdale S.R."/>
            <person name="Guerin E."/>
            <person name="Ross R.P."/>
            <person name="Hill C."/>
        </authorList>
    </citation>
    <scope>NUCLEOTIDE SEQUENCE [LARGE SCALE GENOMIC DNA]</scope>
</reference>
<dbReference type="EMBL" id="MT774397">
    <property type="protein sequence ID" value="QOR56873.1"/>
    <property type="molecule type" value="Genomic_DNA"/>
</dbReference>
<dbReference type="RefSeq" id="YP_010112325.1">
    <property type="nucleotide sequence ID" value="NC_055890.1"/>
</dbReference>
<name>A0A7M1RR78_9CAUD</name>
<dbReference type="GeneID" id="65130792"/>
<dbReference type="Proteomes" id="UP000593741">
    <property type="component" value="Genome"/>
</dbReference>
<keyword evidence="2" id="KW-1185">Reference proteome</keyword>
<evidence type="ECO:0000313" key="1">
    <source>
        <dbReference type="EMBL" id="QOR56873.1"/>
    </source>
</evidence>